<evidence type="ECO:0000256" key="4">
    <source>
        <dbReference type="ARBA" id="ARBA00023014"/>
    </source>
</evidence>
<name>A0AAE3M4Y6_9BACT</name>
<dbReference type="Gene3D" id="3.40.950.10">
    <property type="entry name" value="Fe-only Hydrogenase (Larger Subunit), Chain L, domain 3"/>
    <property type="match status" value="1"/>
</dbReference>
<dbReference type="GO" id="GO:0046872">
    <property type="term" value="F:metal ion binding"/>
    <property type="evidence" value="ECO:0007669"/>
    <property type="project" value="UniProtKB-KW"/>
</dbReference>
<dbReference type="SUPFAM" id="SSF54862">
    <property type="entry name" value="4Fe-4S ferredoxins"/>
    <property type="match status" value="1"/>
</dbReference>
<keyword evidence="4" id="KW-0411">Iron-sulfur</keyword>
<keyword evidence="1" id="KW-0004">4Fe-4S</keyword>
<dbReference type="PANTHER" id="PTHR11615">
    <property type="entry name" value="NITRATE, FORMATE, IRON DEHYDROGENASE"/>
    <property type="match status" value="1"/>
</dbReference>
<dbReference type="RefSeq" id="WP_301190911.1">
    <property type="nucleotide sequence ID" value="NZ_JAPDPJ010000028.1"/>
</dbReference>
<evidence type="ECO:0000259" key="6">
    <source>
        <dbReference type="PROSITE" id="PS51656"/>
    </source>
</evidence>
<dbReference type="PROSITE" id="PS00198">
    <property type="entry name" value="4FE4S_FER_1"/>
    <property type="match status" value="1"/>
</dbReference>
<comment type="caution">
    <text evidence="7">The sequence shown here is derived from an EMBL/GenBank/DDBJ whole genome shotgun (WGS) entry which is preliminary data.</text>
</comment>
<evidence type="ECO:0000259" key="5">
    <source>
        <dbReference type="PROSITE" id="PS51379"/>
    </source>
</evidence>
<dbReference type="GO" id="GO:0051539">
    <property type="term" value="F:4 iron, 4 sulfur cluster binding"/>
    <property type="evidence" value="ECO:0007669"/>
    <property type="project" value="UniProtKB-KW"/>
</dbReference>
<keyword evidence="2" id="KW-0479">Metal-binding</keyword>
<dbReference type="Pfam" id="PF04060">
    <property type="entry name" value="FeS"/>
    <property type="match status" value="1"/>
</dbReference>
<dbReference type="InterPro" id="IPR009016">
    <property type="entry name" value="Fe_hydrogenase"/>
</dbReference>
<dbReference type="InterPro" id="IPR017900">
    <property type="entry name" value="4Fe4S_Fe_S_CS"/>
</dbReference>
<dbReference type="EMBL" id="JAPDPJ010000028">
    <property type="protein sequence ID" value="MCW3787346.1"/>
    <property type="molecule type" value="Genomic_DNA"/>
</dbReference>
<reference evidence="7" key="1">
    <citation type="submission" date="2022-10" db="EMBL/GenBank/DDBJ databases">
        <authorList>
            <person name="Yu W.X."/>
        </authorList>
    </citation>
    <scope>NUCLEOTIDE SEQUENCE</scope>
    <source>
        <strain evidence="7">AAT</strain>
    </source>
</reference>
<evidence type="ECO:0000313" key="7">
    <source>
        <dbReference type="EMBL" id="MCW3787346.1"/>
    </source>
</evidence>
<dbReference type="Gene3D" id="3.30.450.20">
    <property type="entry name" value="PAS domain"/>
    <property type="match status" value="1"/>
</dbReference>
<protein>
    <submittedName>
        <fullName evidence="7">4Fe-4S binding protein</fullName>
    </submittedName>
</protein>
<dbReference type="InterPro" id="IPR017896">
    <property type="entry name" value="4Fe4S_Fe-S-bd"/>
</dbReference>
<dbReference type="PROSITE" id="PS51656">
    <property type="entry name" value="4FE4S"/>
    <property type="match status" value="1"/>
</dbReference>
<dbReference type="InterPro" id="IPR050340">
    <property type="entry name" value="Cytosolic_Fe-S_CAF"/>
</dbReference>
<evidence type="ECO:0000256" key="1">
    <source>
        <dbReference type="ARBA" id="ARBA00022485"/>
    </source>
</evidence>
<dbReference type="Proteomes" id="UP001209229">
    <property type="component" value="Unassembled WGS sequence"/>
</dbReference>
<feature type="domain" description="4Fe-4S ferredoxin-type" evidence="5">
    <location>
        <begin position="4"/>
        <end position="32"/>
    </location>
</feature>
<evidence type="ECO:0000256" key="2">
    <source>
        <dbReference type="ARBA" id="ARBA00022723"/>
    </source>
</evidence>
<dbReference type="InterPro" id="IPR004108">
    <property type="entry name" value="Fe_hydrogenase_lsu_C"/>
</dbReference>
<dbReference type="Gene3D" id="3.30.70.20">
    <property type="match status" value="1"/>
</dbReference>
<organism evidence="7 8">
    <name type="scientific">Plebeiibacterium sediminum</name>
    <dbReference type="NCBI Taxonomy" id="2992112"/>
    <lineage>
        <taxon>Bacteria</taxon>
        <taxon>Pseudomonadati</taxon>
        <taxon>Bacteroidota</taxon>
        <taxon>Bacteroidia</taxon>
        <taxon>Marinilabiliales</taxon>
        <taxon>Marinilabiliaceae</taxon>
        <taxon>Plebeiibacterium</taxon>
    </lineage>
</organism>
<dbReference type="PROSITE" id="PS51379">
    <property type="entry name" value="4FE4S_FER_2"/>
    <property type="match status" value="2"/>
</dbReference>
<gene>
    <name evidence="7" type="ORF">OM075_12770</name>
</gene>
<evidence type="ECO:0000313" key="8">
    <source>
        <dbReference type="Proteomes" id="UP001209229"/>
    </source>
</evidence>
<proteinExistence type="predicted"/>
<feature type="domain" description="4Fe-4S ferredoxin-type" evidence="5">
    <location>
        <begin position="33"/>
        <end position="62"/>
    </location>
</feature>
<dbReference type="SUPFAM" id="SSF53920">
    <property type="entry name" value="Fe-only hydrogenase"/>
    <property type="match status" value="1"/>
</dbReference>
<accession>A0AAE3M4Y6</accession>
<dbReference type="AlphaFoldDB" id="A0AAE3M4Y6"/>
<dbReference type="Gene3D" id="1.10.15.40">
    <property type="entry name" value="Electron transport complex subunit B, putative Fe-S cluster"/>
    <property type="match status" value="1"/>
</dbReference>
<dbReference type="Pfam" id="PF02906">
    <property type="entry name" value="Fe_hyd_lg_C"/>
    <property type="match status" value="1"/>
</dbReference>
<dbReference type="InterPro" id="IPR007202">
    <property type="entry name" value="4Fe-4S_dom"/>
</dbReference>
<sequence length="580" mass="64561">MNTKPIYTIENDCMDCYKCIRNCPSKAIKITEQKASIIDELCIYCGRCVSVCPANAKQIRDGVSRVKQLIKSGTTTIASVAPSFRSEFPHFTDEEFITQLTNLGFNYISETALGAQIVTGHTEQFLKARNKGVYISSACPGVVELIKKYYPQHVVNIIPFLSPMLAHAKSLKANGGKDTKIVFIGPCIAKKAEADNWPSLVDTAITFNELKEWINESDKPETNSKGKTIDFYPERATNGNIYPIEGGMINTFGKGTNNLLKLSFAGIDEVKKVLNTLNTIQHDGPVFLELLLCEGGCINGPGCSEDNNPVQRKIEILNSKPKENTTKKENPILLNIECDYFGQNAVILPDYKPEDIQEALYSIGKHSPKDELNCGSCGYNTCREFAMATLSGMAETNMCVSHLKKIAHHQATLLLKKIPSGVILVDSDLNIKEINQSCLNMLQLQNNFDSQHINSDLVNKSINELGYFTEHFTTAIHTGKEYNQLPVVQNGKSFQLSIFNIQKYKLVAGIIQNFENKEFRSDIIEKRTRIVIKKNMETVQKIAALLGENASFTDSLLNSILTDYSEENSNHLNTDSESHA</sequence>
<keyword evidence="8" id="KW-1185">Reference proteome</keyword>
<keyword evidence="3" id="KW-0408">Iron</keyword>
<evidence type="ECO:0000256" key="3">
    <source>
        <dbReference type="ARBA" id="ARBA00023004"/>
    </source>
</evidence>
<dbReference type="Pfam" id="PF12838">
    <property type="entry name" value="Fer4_7"/>
    <property type="match status" value="1"/>
</dbReference>
<feature type="domain" description="4Fe-4S" evidence="6">
    <location>
        <begin position="355"/>
        <end position="416"/>
    </location>
</feature>